<dbReference type="Proteomes" id="UP000030816">
    <property type="component" value="Unassembled WGS sequence"/>
</dbReference>
<feature type="compositionally biased region" description="Polar residues" evidence="1">
    <location>
        <begin position="564"/>
        <end position="583"/>
    </location>
</feature>
<evidence type="ECO:0000256" key="1">
    <source>
        <dbReference type="SAM" id="MobiDB-lite"/>
    </source>
</evidence>
<dbReference type="OrthoDB" id="37886at2759"/>
<feature type="compositionally biased region" description="Acidic residues" evidence="1">
    <location>
        <begin position="602"/>
        <end position="624"/>
    </location>
</feature>
<dbReference type="GeneID" id="63736296"/>
<gene>
    <name evidence="2" type="ORF">MAM_01841</name>
</gene>
<dbReference type="EMBL" id="AZHE01000003">
    <property type="protein sequence ID" value="KHN99917.1"/>
    <property type="molecule type" value="Genomic_DNA"/>
</dbReference>
<dbReference type="STRING" id="1081103.A0A0B2X2F4"/>
<name>A0A0B2X2F4_METAS</name>
<organism evidence="2 3">
    <name type="scientific">Metarhizium album (strain ARSEF 1941)</name>
    <dbReference type="NCBI Taxonomy" id="1081103"/>
    <lineage>
        <taxon>Eukaryota</taxon>
        <taxon>Fungi</taxon>
        <taxon>Dikarya</taxon>
        <taxon>Ascomycota</taxon>
        <taxon>Pezizomycotina</taxon>
        <taxon>Sordariomycetes</taxon>
        <taxon>Hypocreomycetidae</taxon>
        <taxon>Hypocreales</taxon>
        <taxon>Clavicipitaceae</taxon>
        <taxon>Metarhizium</taxon>
    </lineage>
</organism>
<feature type="compositionally biased region" description="Polar residues" evidence="1">
    <location>
        <begin position="25"/>
        <end position="53"/>
    </location>
</feature>
<dbReference type="RefSeq" id="XP_040680983.1">
    <property type="nucleotide sequence ID" value="XM_040820640.1"/>
</dbReference>
<feature type="compositionally biased region" description="Basic and acidic residues" evidence="1">
    <location>
        <begin position="403"/>
        <end position="419"/>
    </location>
</feature>
<proteinExistence type="predicted"/>
<reference evidence="2 3" key="1">
    <citation type="journal article" date="2014" name="Proc. Natl. Acad. Sci. U.S.A.">
        <title>Trajectory and genomic determinants of fungal-pathogen speciation and host adaptation.</title>
        <authorList>
            <person name="Hu X."/>
            <person name="Xiao G."/>
            <person name="Zheng P."/>
            <person name="Shang Y."/>
            <person name="Su Y."/>
            <person name="Zhang X."/>
            <person name="Liu X."/>
            <person name="Zhan S."/>
            <person name="St Leger R.J."/>
            <person name="Wang C."/>
        </authorList>
    </citation>
    <scope>NUCLEOTIDE SEQUENCE [LARGE SCALE GENOMIC DNA]</scope>
    <source>
        <strain evidence="2 3">ARSEF 1941</strain>
    </source>
</reference>
<dbReference type="HOGENOM" id="CLU_016098_0_0_1"/>
<protein>
    <submittedName>
        <fullName evidence="2">Uncharacterized protein</fullName>
    </submittedName>
</protein>
<feature type="compositionally biased region" description="Low complexity" evidence="1">
    <location>
        <begin position="383"/>
        <end position="398"/>
    </location>
</feature>
<feature type="region of interest" description="Disordered" evidence="1">
    <location>
        <begin position="344"/>
        <end position="419"/>
    </location>
</feature>
<keyword evidence="3" id="KW-1185">Reference proteome</keyword>
<feature type="region of interest" description="Disordered" evidence="1">
    <location>
        <begin position="209"/>
        <end position="254"/>
    </location>
</feature>
<feature type="compositionally biased region" description="Polar residues" evidence="1">
    <location>
        <begin position="368"/>
        <end position="382"/>
    </location>
</feature>
<feature type="compositionally biased region" description="Polar residues" evidence="1">
    <location>
        <begin position="214"/>
        <end position="230"/>
    </location>
</feature>
<evidence type="ECO:0000313" key="2">
    <source>
        <dbReference type="EMBL" id="KHN99917.1"/>
    </source>
</evidence>
<dbReference type="AlphaFoldDB" id="A0A0B2X2F4"/>
<evidence type="ECO:0000313" key="3">
    <source>
        <dbReference type="Proteomes" id="UP000030816"/>
    </source>
</evidence>
<comment type="caution">
    <text evidence="2">The sequence shown here is derived from an EMBL/GenBank/DDBJ whole genome shotgun (WGS) entry which is preliminary data.</text>
</comment>
<feature type="compositionally biased region" description="Polar residues" evidence="1">
    <location>
        <begin position="1"/>
        <end position="16"/>
    </location>
</feature>
<feature type="compositionally biased region" description="Polar residues" evidence="1">
    <location>
        <begin position="238"/>
        <end position="248"/>
    </location>
</feature>
<sequence length="630" mass="67964">MLTAPAATSPSAQGQTYDPAAKTYQEAQSSRRMPLSTVPQTSRLPFNSFASPSTQPSGQILGFAAPPVNGTQASTSAQYVALAQLIDRTEPQVVRQVFNTVVHRAQPSTLVRVITDFGSRLIGTSKRQIISHFKAGDFDEVASEILGKASTHFLDLALAQRLETIRARPLVNALAKAERLGYNEKDVVEERKDGTEIVISYVKQHLAQDPPQYRQPSVQPLVQPSVQKTKSPLAMPASTRQQSQAMETSQDRHDSSNFLQCQVCSRPVSGTDALNYHQSKGACRGEVKTIDQVGKSLCPHCGCFFNSSGGLPYHLKSNVCGMYTGEHASAIMPALEKFYREHVPARGPGSTHRSQSMPSSAKDESRSRSAQLPSQGARFTSMNPNPGTPATPTLPAASSGGGKHSDPYAHLSPEDKKELEMELARTEAHYGNLLRKAMLLPQPEQDEEVSKIKNCFNTKQSTTRKKYGVKLRERRTKAEIEAERERLFKAPPEETLGQPQEAPASQDGAVPVIKKARVNERGDSAPAAQPVISGPGADSPRRRVRLADMGGLGASAATAEHTDPTTTKQSYSASQPPSTNGSANVAGAISDARAGEARNDPMELDEVSSATEDSDSEEEDDDDIPAVLTT</sequence>
<accession>A0A0B2X2F4</accession>
<feature type="region of interest" description="Disordered" evidence="1">
    <location>
        <begin position="489"/>
        <end position="630"/>
    </location>
</feature>
<feature type="region of interest" description="Disordered" evidence="1">
    <location>
        <begin position="1"/>
        <end position="53"/>
    </location>
</feature>